<dbReference type="RefSeq" id="XP_012895392.1">
    <property type="nucleotide sequence ID" value="XM_013039938.1"/>
</dbReference>
<evidence type="ECO:0000313" key="3">
    <source>
        <dbReference type="EMBL" id="CBK21344.2"/>
    </source>
</evidence>
<evidence type="ECO:0000313" key="4">
    <source>
        <dbReference type="Proteomes" id="UP000008312"/>
    </source>
</evidence>
<protein>
    <recommendedName>
        <fullName evidence="2">Inositol polyphosphate-related phosphatase domain-containing protein</fullName>
    </recommendedName>
</protein>
<proteinExistence type="predicted"/>
<dbReference type="EMBL" id="FN668641">
    <property type="protein sequence ID" value="CBK21344.2"/>
    <property type="molecule type" value="Genomic_DNA"/>
</dbReference>
<gene>
    <name evidence="3" type="ORF">GSBLH_T00007020001</name>
</gene>
<dbReference type="GO" id="GO:0004439">
    <property type="term" value="F:phosphatidylinositol-4,5-bisphosphate 5-phosphatase activity"/>
    <property type="evidence" value="ECO:0007669"/>
    <property type="project" value="TreeGrafter"/>
</dbReference>
<sequence>MIQGFGDLLVNHTVTFFCILAQITFYIRMKRHLLLHGVPREIQRDACTKTIALIALCSVYFFLGILALVSNVRRPTSTTSSDVFYGFATTSICFWTTYFILFIRRNPRHVDSLNDSLLQESDIDVKISPQDLSVFVFSFNCGEKSISEIDLKNGIPENRDLYIFSLQECMNTRKSIKAITKTLNHNNEYVVEWHSIGSRLRLLGFHGDISIITLVRSTVLERFSLCTGSEVCRGFNVGVCKLGNKGSAAVALRIGNKTLLAIAVHFASDLKGISYFAKRVEDTCETMTDHAPGWLGFENWEAPCMFHHVIMAGDLNFRLSMKDSNQVLKEIEKGMEEGSYDAIVAHDELHQSISQGSGIAPSLQHKLLSGFNEAEIAFPPTFKLYKKEKGILLDSRSVCSAYQTKAKDGTMRVPAYTDRIFAALCG</sequence>
<dbReference type="GO" id="GO:0046856">
    <property type="term" value="P:phosphatidylinositol dephosphorylation"/>
    <property type="evidence" value="ECO:0007669"/>
    <property type="project" value="InterPro"/>
</dbReference>
<dbReference type="SMART" id="SM00128">
    <property type="entry name" value="IPPc"/>
    <property type="match status" value="1"/>
</dbReference>
<feature type="transmembrane region" description="Helical" evidence="1">
    <location>
        <begin position="50"/>
        <end position="71"/>
    </location>
</feature>
<keyword evidence="4" id="KW-1185">Reference proteome</keyword>
<dbReference type="PANTHER" id="PTHR11200:SF275">
    <property type="entry name" value="LD06095P"/>
    <property type="match status" value="1"/>
</dbReference>
<dbReference type="Proteomes" id="UP000008312">
    <property type="component" value="Unassembled WGS sequence"/>
</dbReference>
<dbReference type="PANTHER" id="PTHR11200">
    <property type="entry name" value="INOSITOL 5-PHOSPHATASE"/>
    <property type="match status" value="1"/>
</dbReference>
<dbReference type="SUPFAM" id="SSF56219">
    <property type="entry name" value="DNase I-like"/>
    <property type="match status" value="1"/>
</dbReference>
<accession>D8LZV5</accession>
<dbReference type="InterPro" id="IPR000300">
    <property type="entry name" value="IPPc"/>
</dbReference>
<evidence type="ECO:0000256" key="1">
    <source>
        <dbReference type="SAM" id="Phobius"/>
    </source>
</evidence>
<keyword evidence="1" id="KW-0472">Membrane</keyword>
<evidence type="ECO:0000259" key="2">
    <source>
        <dbReference type="SMART" id="SM00128"/>
    </source>
</evidence>
<feature type="transmembrane region" description="Helical" evidence="1">
    <location>
        <begin position="12"/>
        <end position="29"/>
    </location>
</feature>
<name>D8LZV5_BLAHO</name>
<keyword evidence="1" id="KW-1133">Transmembrane helix</keyword>
<dbReference type="Pfam" id="PF22669">
    <property type="entry name" value="Exo_endo_phos2"/>
    <property type="match status" value="1"/>
</dbReference>
<reference evidence="3" key="1">
    <citation type="submission" date="2010-02" db="EMBL/GenBank/DDBJ databases">
        <title>Sequencing and annotation of the Blastocystis hominis genome.</title>
        <authorList>
            <person name="Wincker P."/>
        </authorList>
    </citation>
    <scope>NUCLEOTIDE SEQUENCE</scope>
    <source>
        <strain evidence="3">Singapore isolate B</strain>
    </source>
</reference>
<dbReference type="InParanoid" id="D8LZV5"/>
<organism evidence="3">
    <name type="scientific">Blastocystis hominis</name>
    <dbReference type="NCBI Taxonomy" id="12968"/>
    <lineage>
        <taxon>Eukaryota</taxon>
        <taxon>Sar</taxon>
        <taxon>Stramenopiles</taxon>
        <taxon>Bigyra</taxon>
        <taxon>Opalozoa</taxon>
        <taxon>Opalinata</taxon>
        <taxon>Blastocystidae</taxon>
        <taxon>Blastocystis</taxon>
    </lineage>
</organism>
<dbReference type="AlphaFoldDB" id="D8LZV5"/>
<dbReference type="OrthoDB" id="62798at2759"/>
<dbReference type="GeneID" id="24923144"/>
<feature type="transmembrane region" description="Helical" evidence="1">
    <location>
        <begin position="83"/>
        <end position="103"/>
    </location>
</feature>
<dbReference type="InterPro" id="IPR036691">
    <property type="entry name" value="Endo/exonu/phosph_ase_sf"/>
</dbReference>
<feature type="domain" description="Inositol polyphosphate-related phosphatase" evidence="2">
    <location>
        <begin position="130"/>
        <end position="410"/>
    </location>
</feature>
<dbReference type="Gene3D" id="3.60.10.10">
    <property type="entry name" value="Endonuclease/exonuclease/phosphatase"/>
    <property type="match status" value="1"/>
</dbReference>
<keyword evidence="1" id="KW-0812">Transmembrane</keyword>
<dbReference type="InterPro" id="IPR046985">
    <property type="entry name" value="IP5"/>
</dbReference>